<dbReference type="Proteomes" id="UP000887159">
    <property type="component" value="Unassembled WGS sequence"/>
</dbReference>
<comment type="caution">
    <text evidence="1">The sequence shown here is derived from an EMBL/GenBank/DDBJ whole genome shotgun (WGS) entry which is preliminary data.</text>
</comment>
<accession>A0A8X7BET8</accession>
<evidence type="ECO:0000313" key="2">
    <source>
        <dbReference type="Proteomes" id="UP000887159"/>
    </source>
</evidence>
<evidence type="ECO:0000313" key="1">
    <source>
        <dbReference type="EMBL" id="GFY28009.1"/>
    </source>
</evidence>
<keyword evidence="2" id="KW-1185">Reference proteome</keyword>
<reference evidence="1" key="1">
    <citation type="submission" date="2020-08" db="EMBL/GenBank/DDBJ databases">
        <title>Multicomponent nature underlies the extraordinary mechanical properties of spider dragline silk.</title>
        <authorList>
            <person name="Kono N."/>
            <person name="Nakamura H."/>
            <person name="Mori M."/>
            <person name="Yoshida Y."/>
            <person name="Ohtoshi R."/>
            <person name="Malay A.D."/>
            <person name="Moran D.A.P."/>
            <person name="Tomita M."/>
            <person name="Numata K."/>
            <person name="Arakawa K."/>
        </authorList>
    </citation>
    <scope>NUCLEOTIDE SEQUENCE</scope>
</reference>
<dbReference type="EMBL" id="BMAU01021382">
    <property type="protein sequence ID" value="GFY28009.1"/>
    <property type="molecule type" value="Genomic_DNA"/>
</dbReference>
<proteinExistence type="predicted"/>
<gene>
    <name evidence="1" type="ORF">TNCV_4563621</name>
</gene>
<protein>
    <submittedName>
        <fullName evidence="1">Uncharacterized protein</fullName>
    </submittedName>
</protein>
<name>A0A8X7BET8_TRICX</name>
<organism evidence="1 2">
    <name type="scientific">Trichonephila clavipes</name>
    <name type="common">Golden silk orbweaver</name>
    <name type="synonym">Nephila clavipes</name>
    <dbReference type="NCBI Taxonomy" id="2585209"/>
    <lineage>
        <taxon>Eukaryota</taxon>
        <taxon>Metazoa</taxon>
        <taxon>Ecdysozoa</taxon>
        <taxon>Arthropoda</taxon>
        <taxon>Chelicerata</taxon>
        <taxon>Arachnida</taxon>
        <taxon>Araneae</taxon>
        <taxon>Araneomorphae</taxon>
        <taxon>Entelegynae</taxon>
        <taxon>Araneoidea</taxon>
        <taxon>Nephilidae</taxon>
        <taxon>Trichonephila</taxon>
    </lineage>
</organism>
<dbReference type="AlphaFoldDB" id="A0A8X7BET8"/>
<sequence>MIFLCVREPDVYLVMRNYRFSSGIHGKEKGIRTAADSVQSGWPDIVTNSYRQLRAGAAKTRTKTFELVEEKQKLLDIRAELERKENERVREQFTFCISSSNLSVKNYLFN</sequence>